<accession>A0A379SU26</accession>
<feature type="region of interest" description="Disordered" evidence="1">
    <location>
        <begin position="42"/>
        <end position="76"/>
    </location>
</feature>
<evidence type="ECO:0000256" key="1">
    <source>
        <dbReference type="SAM" id="MobiDB-lite"/>
    </source>
</evidence>
<dbReference type="EMBL" id="UGXD01000002">
    <property type="protein sequence ID" value="SUG32488.1"/>
    <property type="molecule type" value="Genomic_DNA"/>
</dbReference>
<keyword evidence="2" id="KW-1133">Transmembrane helix</keyword>
<dbReference type="Proteomes" id="UP000254762">
    <property type="component" value="Unassembled WGS sequence"/>
</dbReference>
<sequence>MRLAKIGVITLFLLMAIGGIGGVMLQVTVLFCVPGERARQPFKQAIDNDRRQRHQHRPLDNISRIKPAKPDNNRRA</sequence>
<organism evidence="3 4">
    <name type="scientific">Salmonella enterica subsp. arizonae</name>
    <dbReference type="NCBI Taxonomy" id="59203"/>
    <lineage>
        <taxon>Bacteria</taxon>
        <taxon>Pseudomonadati</taxon>
        <taxon>Pseudomonadota</taxon>
        <taxon>Gammaproteobacteria</taxon>
        <taxon>Enterobacterales</taxon>
        <taxon>Enterobacteriaceae</taxon>
        <taxon>Salmonella</taxon>
    </lineage>
</organism>
<evidence type="ECO:0000256" key="2">
    <source>
        <dbReference type="SAM" id="Phobius"/>
    </source>
</evidence>
<dbReference type="AlphaFoldDB" id="A0A379SU26"/>
<gene>
    <name evidence="3" type="primary">yohO</name>
    <name evidence="3" type="ORF">NCTC7304_01919</name>
</gene>
<evidence type="ECO:0000313" key="3">
    <source>
        <dbReference type="EMBL" id="SUG32488.1"/>
    </source>
</evidence>
<keyword evidence="2" id="KW-0812">Transmembrane</keyword>
<proteinExistence type="predicted"/>
<keyword evidence="2" id="KW-0472">Membrane</keyword>
<protein>
    <submittedName>
        <fullName evidence="3">Membrane protein</fullName>
    </submittedName>
</protein>
<name>A0A379SU26_SALER</name>
<evidence type="ECO:0000313" key="4">
    <source>
        <dbReference type="Proteomes" id="UP000254762"/>
    </source>
</evidence>
<reference evidence="3 4" key="1">
    <citation type="submission" date="2018-06" db="EMBL/GenBank/DDBJ databases">
        <authorList>
            <consortium name="Pathogen Informatics"/>
            <person name="Doyle S."/>
        </authorList>
    </citation>
    <scope>NUCLEOTIDE SEQUENCE [LARGE SCALE GENOMIC DNA]</scope>
    <source>
        <strain evidence="3 4">NCTC7304</strain>
    </source>
</reference>
<feature type="transmembrane region" description="Helical" evidence="2">
    <location>
        <begin position="6"/>
        <end position="33"/>
    </location>
</feature>